<evidence type="ECO:0000313" key="2">
    <source>
        <dbReference type="Proteomes" id="UP000193144"/>
    </source>
</evidence>
<dbReference type="Proteomes" id="UP000193144">
    <property type="component" value="Unassembled WGS sequence"/>
</dbReference>
<keyword evidence="2" id="KW-1185">Reference proteome</keyword>
<comment type="caution">
    <text evidence="1">The sequence shown here is derived from an EMBL/GenBank/DDBJ whole genome shotgun (WGS) entry which is preliminary data.</text>
</comment>
<gene>
    <name evidence="1" type="ORF">BCR34DRAFT_589960</name>
</gene>
<reference evidence="1 2" key="1">
    <citation type="submission" date="2016-07" db="EMBL/GenBank/DDBJ databases">
        <title>Pervasive Adenine N6-methylation of Active Genes in Fungi.</title>
        <authorList>
            <consortium name="DOE Joint Genome Institute"/>
            <person name="Mondo S.J."/>
            <person name="Dannebaum R.O."/>
            <person name="Kuo R.C."/>
            <person name="Labutti K."/>
            <person name="Haridas S."/>
            <person name="Kuo A."/>
            <person name="Salamov A."/>
            <person name="Ahrendt S.R."/>
            <person name="Lipzen A."/>
            <person name="Sullivan W."/>
            <person name="Andreopoulos W.B."/>
            <person name="Clum A."/>
            <person name="Lindquist E."/>
            <person name="Daum C."/>
            <person name="Ramamoorthy G.K."/>
            <person name="Gryganskyi A."/>
            <person name="Culley D."/>
            <person name="Magnuson J.K."/>
            <person name="James T.Y."/>
            <person name="O'Malley M.A."/>
            <person name="Stajich J.E."/>
            <person name="Spatafora J.W."/>
            <person name="Visel A."/>
            <person name="Grigoriev I.V."/>
        </authorList>
    </citation>
    <scope>NUCLEOTIDE SEQUENCE [LARGE SCALE GENOMIC DNA]</scope>
    <source>
        <strain evidence="1 2">CBS 115471</strain>
    </source>
</reference>
<accession>A0A1Y1ZDV3</accession>
<protein>
    <submittedName>
        <fullName evidence="1">Uncharacterized protein</fullName>
    </submittedName>
</protein>
<organism evidence="1 2">
    <name type="scientific">Clohesyomyces aquaticus</name>
    <dbReference type="NCBI Taxonomy" id="1231657"/>
    <lineage>
        <taxon>Eukaryota</taxon>
        <taxon>Fungi</taxon>
        <taxon>Dikarya</taxon>
        <taxon>Ascomycota</taxon>
        <taxon>Pezizomycotina</taxon>
        <taxon>Dothideomycetes</taxon>
        <taxon>Pleosporomycetidae</taxon>
        <taxon>Pleosporales</taxon>
        <taxon>Lindgomycetaceae</taxon>
        <taxon>Clohesyomyces</taxon>
    </lineage>
</organism>
<dbReference type="EMBL" id="MCFA01000101">
    <property type="protein sequence ID" value="ORY08463.1"/>
    <property type="molecule type" value="Genomic_DNA"/>
</dbReference>
<proteinExistence type="predicted"/>
<sequence length="200" mass="22568">MANSHISTDIPSSPLQLRSTPVSTLENEKKHWIASVKLQLRTLINISLQSNNTPDLLNHLDTFIENAINGWRELSQSDTDPNLHAAMISALNVHINMISGEEDSAERSERVRLIREYLDKREEKYLTWRSELLRRFEDERGIEGDDEEYLGANGGGRKACYGCDCTGDDEGDLFTRSYRNCSGGKCGRGGRDDEGDLFTQ</sequence>
<evidence type="ECO:0000313" key="1">
    <source>
        <dbReference type="EMBL" id="ORY08463.1"/>
    </source>
</evidence>
<dbReference type="AlphaFoldDB" id="A0A1Y1ZDV3"/>
<name>A0A1Y1ZDV3_9PLEO</name>